<accession>E8LCW8</accession>
<feature type="domain" description="Trimeric autotransporter adhesin YadA-like C-terminal membrane anchor" evidence="8">
    <location>
        <begin position="358"/>
        <end position="412"/>
    </location>
</feature>
<keyword evidence="3" id="KW-1134">Transmembrane beta strand</keyword>
<dbReference type="Pfam" id="PF03895">
    <property type="entry name" value="YadA_anchor"/>
    <property type="match status" value="1"/>
</dbReference>
<proteinExistence type="predicted"/>
<dbReference type="eggNOG" id="COG5295">
    <property type="taxonomic scope" value="Bacteria"/>
</dbReference>
<evidence type="ECO:0000256" key="5">
    <source>
        <dbReference type="ARBA" id="ARBA00022729"/>
    </source>
</evidence>
<name>E8LCW8_9FIRM</name>
<sequence length="417" mass="42695">MKKTMSKKIVAIMVCTAALAGIYGGPVYAESLYKGNLSDIVYVKGGSTGFPRITDLDLDKVTIDGTNGSITINGQKIQTDNMNNIYVNTGLHTTGQITVDDHLSVSRNATVKGTLAVGTDGGQFIVGENGAISAAGSNFSVAADGATAVKSTLDAEGKSTLKGGLEVTGGATTDTLSVTGAATAGSLNVTNNAAVGGGLNVTGGTTTDTLTVTGNSNLQGDLTVTGDSKLNGKLEVDGTFSAAEGNFFVAADGATDIAANLNVKDDIVSEGGDVKIKDKNTNEIKLSDLGYLGDLDQELTAHSEYNGTAVGAFNAEAAIRRGEIARLDNRIDELDTRVNKVGAMAAAIASLKSIGYSPEAPTEFSVGVGQYKGKTGIALGFFHYPNKDFMLNFSMSSSSGEMMGGIGATWRFGKAKG</sequence>
<dbReference type="EMBL" id="AEVN01000027">
    <property type="protein sequence ID" value="EFY05317.1"/>
    <property type="molecule type" value="Genomic_DNA"/>
</dbReference>
<dbReference type="Gene3D" id="3.30.1300.30">
    <property type="entry name" value="GSPII I/J protein-like"/>
    <property type="match status" value="1"/>
</dbReference>
<organism evidence="9 10">
    <name type="scientific">Phascolarctobacterium succinatutens YIT 12067</name>
    <dbReference type="NCBI Taxonomy" id="626939"/>
    <lineage>
        <taxon>Bacteria</taxon>
        <taxon>Bacillati</taxon>
        <taxon>Bacillota</taxon>
        <taxon>Negativicutes</taxon>
        <taxon>Acidaminococcales</taxon>
        <taxon>Acidaminococcaceae</taxon>
        <taxon>Phascolarctobacterium</taxon>
    </lineage>
</organism>
<evidence type="ECO:0000256" key="6">
    <source>
        <dbReference type="ARBA" id="ARBA00023136"/>
    </source>
</evidence>
<evidence type="ECO:0000313" key="10">
    <source>
        <dbReference type="Proteomes" id="UP000004923"/>
    </source>
</evidence>
<dbReference type="InterPro" id="IPR005594">
    <property type="entry name" value="YadA_C"/>
</dbReference>
<keyword evidence="5" id="KW-0732">Signal</keyword>
<keyword evidence="6" id="KW-0472">Membrane</keyword>
<protein>
    <recommendedName>
        <fullName evidence="8">Trimeric autotransporter adhesin YadA-like C-terminal membrane anchor domain-containing protein</fullName>
    </recommendedName>
</protein>
<dbReference type="HOGENOM" id="CLU_658645_0_0_9"/>
<keyword evidence="4" id="KW-0812">Transmembrane</keyword>
<reference evidence="9 10" key="1">
    <citation type="submission" date="2011-01" db="EMBL/GenBank/DDBJ databases">
        <authorList>
            <person name="Weinstock G."/>
            <person name="Sodergren E."/>
            <person name="Clifton S."/>
            <person name="Fulton L."/>
            <person name="Fulton B."/>
            <person name="Courtney L."/>
            <person name="Fronick C."/>
            <person name="Harrison M."/>
            <person name="Strong C."/>
            <person name="Farmer C."/>
            <person name="Delahaunty K."/>
            <person name="Markovic C."/>
            <person name="Hall O."/>
            <person name="Minx P."/>
            <person name="Tomlinson C."/>
            <person name="Mitreva M."/>
            <person name="Hou S."/>
            <person name="Chen J."/>
            <person name="Wollam A."/>
            <person name="Pepin K.H."/>
            <person name="Johnson M."/>
            <person name="Bhonagiri V."/>
            <person name="Zhang X."/>
            <person name="Suruliraj S."/>
            <person name="Warren W."/>
            <person name="Chinwalla A."/>
            <person name="Mardis E.R."/>
            <person name="Wilson R.K."/>
        </authorList>
    </citation>
    <scope>NUCLEOTIDE SEQUENCE [LARGE SCALE GENOMIC DNA]</scope>
    <source>
        <strain evidence="9 10">YIT 12067</strain>
    </source>
</reference>
<comment type="caution">
    <text evidence="9">The sequence shown here is derived from an EMBL/GenBank/DDBJ whole genome shotgun (WGS) entry which is preliminary data.</text>
</comment>
<evidence type="ECO:0000313" key="9">
    <source>
        <dbReference type="EMBL" id="EFY05317.1"/>
    </source>
</evidence>
<evidence type="ECO:0000256" key="7">
    <source>
        <dbReference type="ARBA" id="ARBA00023237"/>
    </source>
</evidence>
<gene>
    <name evidence="9" type="ORF">HMPREF9443_00691</name>
</gene>
<dbReference type="GO" id="GO:0009986">
    <property type="term" value="C:cell surface"/>
    <property type="evidence" value="ECO:0007669"/>
    <property type="project" value="UniProtKB-SubCell"/>
</dbReference>
<dbReference type="AlphaFoldDB" id="E8LCW8"/>
<evidence type="ECO:0000256" key="3">
    <source>
        <dbReference type="ARBA" id="ARBA00022452"/>
    </source>
</evidence>
<keyword evidence="7" id="KW-0998">Cell outer membrane</keyword>
<dbReference type="Proteomes" id="UP000004923">
    <property type="component" value="Unassembled WGS sequence"/>
</dbReference>
<dbReference type="RefSeq" id="WP_009145075.1">
    <property type="nucleotide sequence ID" value="NZ_GL830869.1"/>
</dbReference>
<dbReference type="OrthoDB" id="1631507at2"/>
<evidence type="ECO:0000259" key="8">
    <source>
        <dbReference type="Pfam" id="PF03895"/>
    </source>
</evidence>
<dbReference type="InterPro" id="IPR045584">
    <property type="entry name" value="Pilin-like"/>
</dbReference>
<evidence type="ECO:0000256" key="4">
    <source>
        <dbReference type="ARBA" id="ARBA00022692"/>
    </source>
</evidence>
<evidence type="ECO:0000256" key="1">
    <source>
        <dbReference type="ARBA" id="ARBA00004241"/>
    </source>
</evidence>
<dbReference type="SUPFAM" id="SSF54523">
    <property type="entry name" value="Pili subunits"/>
    <property type="match status" value="1"/>
</dbReference>
<evidence type="ECO:0000256" key="2">
    <source>
        <dbReference type="ARBA" id="ARBA00004442"/>
    </source>
</evidence>
<comment type="subcellular location">
    <subcellularLocation>
        <location evidence="2">Cell outer membrane</location>
    </subcellularLocation>
    <subcellularLocation>
        <location evidence="1">Cell surface</location>
    </subcellularLocation>
</comment>
<keyword evidence="10" id="KW-1185">Reference proteome</keyword>
<dbReference type="GO" id="GO:0009279">
    <property type="term" value="C:cell outer membrane"/>
    <property type="evidence" value="ECO:0007669"/>
    <property type="project" value="UniProtKB-SubCell"/>
</dbReference>